<dbReference type="AlphaFoldDB" id="A0A6H2A5R0"/>
<reference evidence="1" key="1">
    <citation type="submission" date="2020-03" db="EMBL/GenBank/DDBJ databases">
        <title>The deep terrestrial virosphere.</title>
        <authorList>
            <person name="Holmfeldt K."/>
            <person name="Nilsson E."/>
            <person name="Simone D."/>
            <person name="Lopez-Fernandez M."/>
            <person name="Wu X."/>
            <person name="de Brujin I."/>
            <person name="Lundin D."/>
            <person name="Andersson A."/>
            <person name="Bertilsson S."/>
            <person name="Dopson M."/>
        </authorList>
    </citation>
    <scope>NUCLEOTIDE SEQUENCE</scope>
    <source>
        <strain evidence="1">TM448A06204</strain>
    </source>
</reference>
<proteinExistence type="predicted"/>
<dbReference type="EMBL" id="MT144551">
    <property type="protein sequence ID" value="QJA54927.1"/>
    <property type="molecule type" value="Genomic_DNA"/>
</dbReference>
<gene>
    <name evidence="1" type="ORF">TM448A06204_0004</name>
</gene>
<organism evidence="1">
    <name type="scientific">viral metagenome</name>
    <dbReference type="NCBI Taxonomy" id="1070528"/>
    <lineage>
        <taxon>unclassified sequences</taxon>
        <taxon>metagenomes</taxon>
        <taxon>organismal metagenomes</taxon>
    </lineage>
</organism>
<accession>A0A6H2A5R0</accession>
<sequence length="52" mass="6501">MNYLVTMYKYERQRCPCDEQEIKIWFDPSRRVAPLDDTFWGQVKRLFRAWRG</sequence>
<evidence type="ECO:0000313" key="1">
    <source>
        <dbReference type="EMBL" id="QJA54927.1"/>
    </source>
</evidence>
<protein>
    <submittedName>
        <fullName evidence="1">Uncharacterized protein</fullName>
    </submittedName>
</protein>
<name>A0A6H2A5R0_9ZZZZ</name>